<dbReference type="PRINTS" id="PR01415">
    <property type="entry name" value="ANKYRIN"/>
</dbReference>
<name>A0AAE0EUR1_9CHLO</name>
<reference evidence="5 6" key="1">
    <citation type="journal article" date="2015" name="Genome Biol. Evol.">
        <title>Comparative Genomics of a Bacterivorous Green Alga Reveals Evolutionary Causalities and Consequences of Phago-Mixotrophic Mode of Nutrition.</title>
        <authorList>
            <person name="Burns J.A."/>
            <person name="Paasch A."/>
            <person name="Narechania A."/>
            <person name="Kim E."/>
        </authorList>
    </citation>
    <scope>NUCLEOTIDE SEQUENCE [LARGE SCALE GENOMIC DNA]</scope>
    <source>
        <strain evidence="5 6">PLY_AMNH</strain>
    </source>
</reference>
<dbReference type="GO" id="GO:0045087">
    <property type="term" value="P:innate immune response"/>
    <property type="evidence" value="ECO:0007669"/>
    <property type="project" value="TreeGrafter"/>
</dbReference>
<feature type="region of interest" description="Disordered" evidence="4">
    <location>
        <begin position="181"/>
        <end position="229"/>
    </location>
</feature>
<feature type="compositionally biased region" description="Basic and acidic residues" evidence="4">
    <location>
        <begin position="29"/>
        <end position="38"/>
    </location>
</feature>
<feature type="repeat" description="ANK" evidence="3">
    <location>
        <begin position="119"/>
        <end position="151"/>
    </location>
</feature>
<dbReference type="GO" id="GO:0005737">
    <property type="term" value="C:cytoplasm"/>
    <property type="evidence" value="ECO:0007669"/>
    <property type="project" value="TreeGrafter"/>
</dbReference>
<dbReference type="AlphaFoldDB" id="A0AAE0EUR1"/>
<feature type="repeat" description="ANK" evidence="3">
    <location>
        <begin position="226"/>
        <end position="258"/>
    </location>
</feature>
<accession>A0AAE0EUR1</accession>
<dbReference type="InterPro" id="IPR051631">
    <property type="entry name" value="Ankyrin-KH/SAM_domain"/>
</dbReference>
<dbReference type="SUPFAM" id="SSF48403">
    <property type="entry name" value="Ankyrin repeat"/>
    <property type="match status" value="1"/>
</dbReference>
<dbReference type="InterPro" id="IPR002110">
    <property type="entry name" value="Ankyrin_rpt"/>
</dbReference>
<dbReference type="SMART" id="SM00248">
    <property type="entry name" value="ANK"/>
    <property type="match status" value="8"/>
</dbReference>
<comment type="caution">
    <text evidence="5">The sequence shown here is derived from an EMBL/GenBank/DDBJ whole genome shotgun (WGS) entry which is preliminary data.</text>
</comment>
<keyword evidence="1" id="KW-0677">Repeat</keyword>
<evidence type="ECO:0000256" key="4">
    <source>
        <dbReference type="SAM" id="MobiDB-lite"/>
    </source>
</evidence>
<dbReference type="PANTHER" id="PTHR23206">
    <property type="entry name" value="MASK PROTEIN"/>
    <property type="match status" value="1"/>
</dbReference>
<organism evidence="5 6">
    <name type="scientific">Cymbomonas tetramitiformis</name>
    <dbReference type="NCBI Taxonomy" id="36881"/>
    <lineage>
        <taxon>Eukaryota</taxon>
        <taxon>Viridiplantae</taxon>
        <taxon>Chlorophyta</taxon>
        <taxon>Pyramimonadophyceae</taxon>
        <taxon>Pyramimonadales</taxon>
        <taxon>Pyramimonadaceae</taxon>
        <taxon>Cymbomonas</taxon>
    </lineage>
</organism>
<dbReference type="PANTHER" id="PTHR23206:SF7">
    <property type="entry name" value="PROTEIN KINASE DOMAIN-CONTAINING PROTEIN"/>
    <property type="match status" value="1"/>
</dbReference>
<evidence type="ECO:0000313" key="5">
    <source>
        <dbReference type="EMBL" id="KAK3241583.1"/>
    </source>
</evidence>
<evidence type="ECO:0000256" key="1">
    <source>
        <dbReference type="ARBA" id="ARBA00022737"/>
    </source>
</evidence>
<evidence type="ECO:0000256" key="3">
    <source>
        <dbReference type="PROSITE-ProRule" id="PRU00023"/>
    </source>
</evidence>
<feature type="repeat" description="ANK" evidence="3">
    <location>
        <begin position="260"/>
        <end position="292"/>
    </location>
</feature>
<dbReference type="InterPro" id="IPR036770">
    <property type="entry name" value="Ankyrin_rpt-contain_sf"/>
</dbReference>
<evidence type="ECO:0000313" key="6">
    <source>
        <dbReference type="Proteomes" id="UP001190700"/>
    </source>
</evidence>
<dbReference type="PROSITE" id="PS50088">
    <property type="entry name" value="ANK_REPEAT"/>
    <property type="match status" value="6"/>
</dbReference>
<feature type="region of interest" description="Disordered" evidence="4">
    <location>
        <begin position="19"/>
        <end position="38"/>
    </location>
</feature>
<dbReference type="Pfam" id="PF00023">
    <property type="entry name" value="Ank"/>
    <property type="match status" value="2"/>
</dbReference>
<feature type="repeat" description="ANK" evidence="3">
    <location>
        <begin position="327"/>
        <end position="359"/>
    </location>
</feature>
<feature type="repeat" description="ANK" evidence="3">
    <location>
        <begin position="293"/>
        <end position="315"/>
    </location>
</feature>
<keyword evidence="6" id="KW-1185">Reference proteome</keyword>
<gene>
    <name evidence="5" type="ORF">CYMTET_48659</name>
</gene>
<dbReference type="PROSITE" id="PS50297">
    <property type="entry name" value="ANK_REP_REGION"/>
    <property type="match status" value="6"/>
</dbReference>
<dbReference type="Gene3D" id="1.25.40.20">
    <property type="entry name" value="Ankyrin repeat-containing domain"/>
    <property type="match status" value="3"/>
</dbReference>
<dbReference type="Proteomes" id="UP001190700">
    <property type="component" value="Unassembled WGS sequence"/>
</dbReference>
<evidence type="ECO:0000256" key="2">
    <source>
        <dbReference type="ARBA" id="ARBA00023043"/>
    </source>
</evidence>
<dbReference type="Pfam" id="PF12796">
    <property type="entry name" value="Ank_2"/>
    <property type="match status" value="2"/>
</dbReference>
<protein>
    <submittedName>
        <fullName evidence="5">Uncharacterized protein</fullName>
    </submittedName>
</protein>
<keyword evidence="2 3" id="KW-0040">ANK repeat</keyword>
<dbReference type="EMBL" id="LGRX02033365">
    <property type="protein sequence ID" value="KAK3241583.1"/>
    <property type="molecule type" value="Genomic_DNA"/>
</dbReference>
<sequence length="447" mass="47482">MSQNIPPLQTWVVEDALREDPFPGKTKTSKNDRPVHSSLRRTEVHIAAEVGALQHLEQKIANRLESINTREAAGHTPLHITAARGDVEATKLLISKGANLNLTNAVRSGAVKDAENCEGGRTPLHLAADLGHASTVRELLRGGADFSMVDAAGCTALQLAVAQGRRDTVVMLLEAAVKEEETAKAGRSASGGDSPSARQGARRALAMKSTPQKGEAWDEDLRPPSRRRSTLHQACATGNFNLLQILIDRGDDLDIQDTADGSSPLHLACSNGSLEVIELLLEEGADPAAVDDDGSTALHYAALKSSRPVVDLLLRMACIDADTHNDLGRTPLHEAARVGNIDAMSTLIQNGASCKETDKNGDTPFVLAQKRKQKSAMMVLQGAASGVDITNLTGSGSGYDSIMPMPFFGSTDDPEVADRQLGVVGENTRRANEEGCSLDLPVMCQIA</sequence>
<proteinExistence type="predicted"/>
<feature type="repeat" description="ANK" evidence="3">
    <location>
        <begin position="73"/>
        <end position="105"/>
    </location>
</feature>